<dbReference type="OrthoDB" id="6524at2157"/>
<dbReference type="InterPro" id="IPR015421">
    <property type="entry name" value="PyrdxlP-dep_Trfase_major"/>
</dbReference>
<reference evidence="7 8" key="1">
    <citation type="submission" date="2017-03" db="EMBL/GenBank/DDBJ databases">
        <title>Sulfur activation and transportation mechanism of thermophilic Archaea Acidianus manzaensis YN-25.</title>
        <authorList>
            <person name="Ma Y."/>
            <person name="Yang Y."/>
            <person name="Xia J."/>
        </authorList>
    </citation>
    <scope>NUCLEOTIDE SEQUENCE [LARGE SCALE GENOMIC DNA]</scope>
    <source>
        <strain evidence="7 8">YN-25</strain>
    </source>
</reference>
<evidence type="ECO:0000256" key="1">
    <source>
        <dbReference type="ARBA" id="ARBA00001579"/>
    </source>
</evidence>
<keyword evidence="4" id="KW-0413">Isomerase</keyword>
<keyword evidence="6" id="KW-0175">Coiled coil</keyword>
<comment type="catalytic activity">
    <reaction evidence="1">
        <text>(S)-4-amino-5-oxopentanoate = 5-aminolevulinate</text>
        <dbReference type="Rhea" id="RHEA:14265"/>
        <dbReference type="ChEBI" id="CHEBI:57501"/>
        <dbReference type="ChEBI" id="CHEBI:356416"/>
        <dbReference type="EC" id="5.4.3.8"/>
    </reaction>
</comment>
<dbReference type="SUPFAM" id="SSF53383">
    <property type="entry name" value="PLP-dependent transferases"/>
    <property type="match status" value="1"/>
</dbReference>
<dbReference type="GO" id="GO:0042286">
    <property type="term" value="F:glutamate-1-semialdehyde 2,1-aminomutase activity"/>
    <property type="evidence" value="ECO:0007669"/>
    <property type="project" value="UniProtKB-EC"/>
</dbReference>
<evidence type="ECO:0000256" key="4">
    <source>
        <dbReference type="ARBA" id="ARBA00023235"/>
    </source>
</evidence>
<dbReference type="GO" id="GO:0030170">
    <property type="term" value="F:pyridoxal phosphate binding"/>
    <property type="evidence" value="ECO:0007669"/>
    <property type="project" value="InterPro"/>
</dbReference>
<evidence type="ECO:0000256" key="2">
    <source>
        <dbReference type="ARBA" id="ARBA00001933"/>
    </source>
</evidence>
<keyword evidence="3 5" id="KW-0663">Pyridoxal phosphate</keyword>
<dbReference type="InterPro" id="IPR005814">
    <property type="entry name" value="Aminotrans_3"/>
</dbReference>
<dbReference type="KEGG" id="aman:B6F84_04835"/>
<dbReference type="PANTHER" id="PTHR43713:SF3">
    <property type="entry name" value="GLUTAMATE-1-SEMIALDEHYDE 2,1-AMINOMUTASE 1, CHLOROPLASTIC-RELATED"/>
    <property type="match status" value="1"/>
</dbReference>
<accession>A0A1W6JYY0</accession>
<keyword evidence="8" id="KW-1185">Reference proteome</keyword>
<feature type="coiled-coil region" evidence="6">
    <location>
        <begin position="407"/>
        <end position="434"/>
    </location>
</feature>
<evidence type="ECO:0000256" key="3">
    <source>
        <dbReference type="ARBA" id="ARBA00022898"/>
    </source>
</evidence>
<proteinExistence type="inferred from homology"/>
<gene>
    <name evidence="7" type="ORF">B6F84_04835</name>
</gene>
<dbReference type="Pfam" id="PF00202">
    <property type="entry name" value="Aminotran_3"/>
    <property type="match status" value="1"/>
</dbReference>
<name>A0A1W6JYY0_9CREN</name>
<dbReference type="AlphaFoldDB" id="A0A1W6JYY0"/>
<evidence type="ECO:0000256" key="6">
    <source>
        <dbReference type="SAM" id="Coils"/>
    </source>
</evidence>
<dbReference type="GeneID" id="41590221"/>
<dbReference type="InterPro" id="IPR015424">
    <property type="entry name" value="PyrdxlP-dep_Trfase"/>
</dbReference>
<dbReference type="STRING" id="282676.B6F84_04835"/>
<organism evidence="7 8">
    <name type="scientific">Acidianus manzaensis</name>
    <dbReference type="NCBI Taxonomy" id="282676"/>
    <lineage>
        <taxon>Archaea</taxon>
        <taxon>Thermoproteota</taxon>
        <taxon>Thermoprotei</taxon>
        <taxon>Sulfolobales</taxon>
        <taxon>Sulfolobaceae</taxon>
        <taxon>Acidianus</taxon>
    </lineage>
</organism>
<sequence>MENYIAKTAKSKILYEEAKNHLPYGVSSNYRYFDPYPLYLSRGKGSRVWDVDGNEYIDFNLGFGVLEVGHANEKIIEEVKNAISESSILGFEYSKSIELAKIIKSRFNVDMVRFSSTGTEATMHSIRIARAYTRKKKIIKFEGHYHGSHDQLLVNVNPLRDGIVPASLGVTEESLSNTIVCEWNNLENFEKIVKSSNDIAGVIMEPVAMNMGLIPTNVEFLKGVFELSKEYGFLTIFDETKTGGKMYSGASGYFNVRPDLIILGKAVAGGFPLSVIGGKREVMSVIGPGKTAHGGTFNSNPISVRVSILTLKEILTQNSINYIISLSKELEKGYNDLAEDLDIDLKVSRWGPSGSVFFSDKMPSNYKDFISTDIQRWNTYFYSMLSQGVIPMGGFNEEWTTSIAHTKEDIQIHLEKAEKSLRLAKEKKTDLKLEEAW</sequence>
<dbReference type="InterPro" id="IPR015422">
    <property type="entry name" value="PyrdxlP-dep_Trfase_small"/>
</dbReference>
<evidence type="ECO:0000256" key="5">
    <source>
        <dbReference type="RuleBase" id="RU003560"/>
    </source>
</evidence>
<dbReference type="CDD" id="cd00610">
    <property type="entry name" value="OAT_like"/>
    <property type="match status" value="1"/>
</dbReference>
<dbReference type="Gene3D" id="3.40.640.10">
    <property type="entry name" value="Type I PLP-dependent aspartate aminotransferase-like (Major domain)"/>
    <property type="match status" value="1"/>
</dbReference>
<dbReference type="RefSeq" id="WP_148691190.1">
    <property type="nucleotide sequence ID" value="NZ_CP020477.1"/>
</dbReference>
<evidence type="ECO:0000313" key="8">
    <source>
        <dbReference type="Proteomes" id="UP000193404"/>
    </source>
</evidence>
<dbReference type="PANTHER" id="PTHR43713">
    <property type="entry name" value="GLUTAMATE-1-SEMIALDEHYDE 2,1-AMINOMUTASE"/>
    <property type="match status" value="1"/>
</dbReference>
<dbReference type="GO" id="GO:0008483">
    <property type="term" value="F:transaminase activity"/>
    <property type="evidence" value="ECO:0007669"/>
    <property type="project" value="InterPro"/>
</dbReference>
<dbReference type="Proteomes" id="UP000193404">
    <property type="component" value="Chromosome"/>
</dbReference>
<dbReference type="Gene3D" id="3.90.1150.10">
    <property type="entry name" value="Aspartate Aminotransferase, domain 1"/>
    <property type="match status" value="1"/>
</dbReference>
<comment type="cofactor">
    <cofactor evidence="2">
        <name>pyridoxal 5'-phosphate</name>
        <dbReference type="ChEBI" id="CHEBI:597326"/>
    </cofactor>
</comment>
<comment type="similarity">
    <text evidence="5">Belongs to the class-III pyridoxal-phosphate-dependent aminotransferase family.</text>
</comment>
<evidence type="ECO:0000313" key="7">
    <source>
        <dbReference type="EMBL" id="ARM75420.1"/>
    </source>
</evidence>
<dbReference type="EMBL" id="CP020477">
    <property type="protein sequence ID" value="ARM75420.1"/>
    <property type="molecule type" value="Genomic_DNA"/>
</dbReference>
<evidence type="ECO:0008006" key="9">
    <source>
        <dbReference type="Google" id="ProtNLM"/>
    </source>
</evidence>
<protein>
    <recommendedName>
        <fullName evidence="9">Aspartate aminotransferase family protein</fullName>
    </recommendedName>
</protein>